<evidence type="ECO:0008006" key="4">
    <source>
        <dbReference type="Google" id="ProtNLM"/>
    </source>
</evidence>
<keyword evidence="1" id="KW-1133">Transmembrane helix</keyword>
<dbReference type="RefSeq" id="WP_006828370.1">
    <property type="nucleotide sequence ID" value="NZ_AJYB01000008.1"/>
</dbReference>
<evidence type="ECO:0000256" key="1">
    <source>
        <dbReference type="SAM" id="Phobius"/>
    </source>
</evidence>
<dbReference type="Gene3D" id="1.20.1260.100">
    <property type="entry name" value="TspO/MBR protein"/>
    <property type="match status" value="1"/>
</dbReference>
<proteinExistence type="predicted"/>
<evidence type="ECO:0000313" key="3">
    <source>
        <dbReference type="Proteomes" id="UP000004725"/>
    </source>
</evidence>
<dbReference type="InterPro" id="IPR038330">
    <property type="entry name" value="TspO/MBR-related_sf"/>
</dbReference>
<dbReference type="PANTHER" id="PTHR33802:SF1">
    <property type="entry name" value="XK-RELATED PROTEIN"/>
    <property type="match status" value="1"/>
</dbReference>
<protein>
    <recommendedName>
        <fullName evidence="4">Tryptophan-rich sensory protein</fullName>
    </recommendedName>
</protein>
<dbReference type="PANTHER" id="PTHR33802">
    <property type="entry name" value="SI:CH211-161H7.5-RELATED"/>
    <property type="match status" value="1"/>
</dbReference>
<dbReference type="AlphaFoldDB" id="A0AA87INW1"/>
<name>A0AA87INW1_9BACL</name>
<evidence type="ECO:0000313" key="2">
    <source>
        <dbReference type="EMBL" id="EIM08191.1"/>
    </source>
</evidence>
<feature type="transmembrane region" description="Helical" evidence="1">
    <location>
        <begin position="209"/>
        <end position="225"/>
    </location>
</feature>
<gene>
    <name evidence="2" type="ORF">A1A1_01760</name>
</gene>
<feature type="transmembrane region" description="Helical" evidence="1">
    <location>
        <begin position="51"/>
        <end position="76"/>
    </location>
</feature>
<accession>A0AA87INW1</accession>
<dbReference type="EMBL" id="AJYB01000008">
    <property type="protein sequence ID" value="EIM08191.1"/>
    <property type="molecule type" value="Genomic_DNA"/>
</dbReference>
<feature type="transmembrane region" description="Helical" evidence="1">
    <location>
        <begin position="114"/>
        <end position="133"/>
    </location>
</feature>
<comment type="caution">
    <text evidence="2">The sequence shown here is derived from an EMBL/GenBank/DDBJ whole genome shotgun (WGS) entry which is preliminary data.</text>
</comment>
<dbReference type="Proteomes" id="UP000004725">
    <property type="component" value="Unassembled WGS sequence"/>
</dbReference>
<feature type="transmembrane region" description="Helical" evidence="1">
    <location>
        <begin position="88"/>
        <end position="108"/>
    </location>
</feature>
<feature type="transmembrane region" description="Helical" evidence="1">
    <location>
        <begin position="145"/>
        <end position="172"/>
    </location>
</feature>
<feature type="transmembrane region" description="Helical" evidence="1">
    <location>
        <begin position="184"/>
        <end position="202"/>
    </location>
</feature>
<sequence length="270" mass="30616">MMDEKTLQKTKRWTLLNLVFYFLTLGINYLGSSGFFNGMSQKDLSDKYMTLISPAPFTFSIWGVIYTLLLVTLIYFFIKRKDENVGKLIRMVSPLFIASALFNMAWIVTFSYELLGISTILIFGLLFSLIFIVKRITVNRSRFPSTLAGISFTLYASWVFIATIVNISLFLVQQEWNGFGVSDSIWTILILLVAIGFVLFYLALYKNAAFPLPIAWAFFGIYSAYNNGRLDPSMSTTIQIVLVAGIVILLIASVWTFIKNDKALYSIKTS</sequence>
<reference evidence="2 3" key="1">
    <citation type="journal article" date="2012" name="J. Bacteriol.">
        <title>Genome Sequence of the Antarctic Psychrophile Bacterium Planococcus antarcticus DSM 14505.</title>
        <authorList>
            <person name="Margolles A."/>
            <person name="Gueimonde M."/>
            <person name="Sanchez B."/>
        </authorList>
    </citation>
    <scope>NUCLEOTIDE SEQUENCE [LARGE SCALE GENOMIC DNA]</scope>
    <source>
        <strain evidence="2 3">DSM 14505</strain>
    </source>
</reference>
<feature type="transmembrane region" description="Helical" evidence="1">
    <location>
        <begin position="12"/>
        <end position="31"/>
    </location>
</feature>
<keyword evidence="1" id="KW-0472">Membrane</keyword>
<feature type="transmembrane region" description="Helical" evidence="1">
    <location>
        <begin position="237"/>
        <end position="258"/>
    </location>
</feature>
<organism evidence="2 3">
    <name type="scientific">Planococcus antarcticus DSM 14505</name>
    <dbReference type="NCBI Taxonomy" id="1185653"/>
    <lineage>
        <taxon>Bacteria</taxon>
        <taxon>Bacillati</taxon>
        <taxon>Bacillota</taxon>
        <taxon>Bacilli</taxon>
        <taxon>Bacillales</taxon>
        <taxon>Caryophanaceae</taxon>
        <taxon>Planococcus</taxon>
    </lineage>
</organism>
<keyword evidence="1" id="KW-0812">Transmembrane</keyword>